<accession>G0MY14</accession>
<dbReference type="PANTHER" id="PTHR47419:SF2">
    <property type="entry name" value="G-PROTEIN COUPLED RECEPTORS FAMILY 1 PROFILE DOMAIN-CONTAINING PROTEIN"/>
    <property type="match status" value="1"/>
</dbReference>
<keyword evidence="1" id="KW-0472">Membrane</keyword>
<dbReference type="InterPro" id="IPR019427">
    <property type="entry name" value="7TM_GPCR_serpentine_rcpt_Srw"/>
</dbReference>
<dbReference type="HOGENOM" id="CLU_066081_0_0_1"/>
<keyword evidence="1" id="KW-1133">Transmembrane helix</keyword>
<dbReference type="AlphaFoldDB" id="G0MY14"/>
<dbReference type="GO" id="GO:0008528">
    <property type="term" value="F:G protein-coupled peptide receptor activity"/>
    <property type="evidence" value="ECO:0007669"/>
    <property type="project" value="InterPro"/>
</dbReference>
<evidence type="ECO:0000313" key="2">
    <source>
        <dbReference type="EMBL" id="EGT47061.1"/>
    </source>
</evidence>
<dbReference type="InParanoid" id="G0MY14"/>
<keyword evidence="1" id="KW-0812">Transmembrane</keyword>
<dbReference type="SUPFAM" id="SSF81321">
    <property type="entry name" value="Family A G protein-coupled receptor-like"/>
    <property type="match status" value="1"/>
</dbReference>
<dbReference type="EMBL" id="GL379819">
    <property type="protein sequence ID" value="EGT47061.1"/>
    <property type="molecule type" value="Genomic_DNA"/>
</dbReference>
<dbReference type="Proteomes" id="UP000008068">
    <property type="component" value="Unassembled WGS sequence"/>
</dbReference>
<evidence type="ECO:0000256" key="1">
    <source>
        <dbReference type="SAM" id="Phobius"/>
    </source>
</evidence>
<reference evidence="3" key="1">
    <citation type="submission" date="2011-07" db="EMBL/GenBank/DDBJ databases">
        <authorList>
            <consortium name="Caenorhabditis brenneri Sequencing and Analysis Consortium"/>
            <person name="Wilson R.K."/>
        </authorList>
    </citation>
    <scope>NUCLEOTIDE SEQUENCE [LARGE SCALE GENOMIC DNA]</scope>
    <source>
        <strain evidence="3">PB2801</strain>
    </source>
</reference>
<evidence type="ECO:0000313" key="3">
    <source>
        <dbReference type="Proteomes" id="UP000008068"/>
    </source>
</evidence>
<dbReference type="Gene3D" id="1.20.1070.10">
    <property type="entry name" value="Rhodopsin 7-helix transmembrane proteins"/>
    <property type="match status" value="1"/>
</dbReference>
<sequence>MANELNCAQFSVPYPDPGINGSVNLTVPLFITRIATAYRPYHYYLLSFIVIFSFLSNVCIVMVLSKKEMRTSGVNITMLLIAVCDFGCSVSGLTQLFLRIYSSESEEDGIFLVISEFSLTNNCLFLRISLVASGLGFKIAPCVLMIILSVSLLDEMNKGKISSHNTTNNSRNDKEDKLDRSSRFIQVVLVVFLLTESPQGLFNIVGGLDVIDYIK</sequence>
<feature type="transmembrane region" description="Helical" evidence="1">
    <location>
        <begin position="43"/>
        <end position="64"/>
    </location>
</feature>
<feature type="transmembrane region" description="Helical" evidence="1">
    <location>
        <begin position="76"/>
        <end position="98"/>
    </location>
</feature>
<dbReference type="OMA" id="FANRNND"/>
<dbReference type="Pfam" id="PF10324">
    <property type="entry name" value="7TM_GPCR_Srw"/>
    <property type="match status" value="1"/>
</dbReference>
<proteinExistence type="predicted"/>
<gene>
    <name evidence="2" type="ORF">CAEBREN_03648</name>
</gene>
<name>G0MY14_CAEBE</name>
<keyword evidence="3" id="KW-1185">Reference proteome</keyword>
<protein>
    <recommendedName>
        <fullName evidence="4">G-protein coupled receptors family 1 profile domain-containing protein</fullName>
    </recommendedName>
</protein>
<dbReference type="eggNOG" id="ENOG502T6V4">
    <property type="taxonomic scope" value="Eukaryota"/>
</dbReference>
<evidence type="ECO:0008006" key="4">
    <source>
        <dbReference type="Google" id="ProtNLM"/>
    </source>
</evidence>
<organism evidence="3">
    <name type="scientific">Caenorhabditis brenneri</name>
    <name type="common">Nematode worm</name>
    <dbReference type="NCBI Taxonomy" id="135651"/>
    <lineage>
        <taxon>Eukaryota</taxon>
        <taxon>Metazoa</taxon>
        <taxon>Ecdysozoa</taxon>
        <taxon>Nematoda</taxon>
        <taxon>Chromadorea</taxon>
        <taxon>Rhabditida</taxon>
        <taxon>Rhabditina</taxon>
        <taxon>Rhabditomorpha</taxon>
        <taxon>Rhabditoidea</taxon>
        <taxon>Rhabditidae</taxon>
        <taxon>Peloderinae</taxon>
        <taxon>Caenorhabditis</taxon>
    </lineage>
</organism>
<dbReference type="PANTHER" id="PTHR47419">
    <property type="entry name" value="DROMYOSUPPRESSIN RECEPTOR RELATED-RELATED"/>
    <property type="match status" value="1"/>
</dbReference>
<dbReference type="STRING" id="135651.G0MY14"/>
<feature type="transmembrane region" description="Helical" evidence="1">
    <location>
        <begin position="124"/>
        <end position="153"/>
    </location>
</feature>